<dbReference type="PANTHER" id="PTHR43685">
    <property type="entry name" value="GLYCOSYLTRANSFERASE"/>
    <property type="match status" value="1"/>
</dbReference>
<dbReference type="Proteomes" id="UP000295371">
    <property type="component" value="Unassembled WGS sequence"/>
</dbReference>
<dbReference type="Gene3D" id="3.90.550.10">
    <property type="entry name" value="Spore Coat Polysaccharide Biosynthesis Protein SpsA, Chain A"/>
    <property type="match status" value="1"/>
</dbReference>
<dbReference type="GO" id="GO:0016740">
    <property type="term" value="F:transferase activity"/>
    <property type="evidence" value="ECO:0007669"/>
    <property type="project" value="UniProtKB-KW"/>
</dbReference>
<gene>
    <name evidence="3" type="ORF">CLV29_1753</name>
</gene>
<evidence type="ECO:0000313" key="3">
    <source>
        <dbReference type="EMBL" id="TDT34101.1"/>
    </source>
</evidence>
<feature type="transmembrane region" description="Helical" evidence="2">
    <location>
        <begin position="590"/>
        <end position="623"/>
    </location>
</feature>
<accession>A0A4R7J9B0</accession>
<keyword evidence="2" id="KW-1133">Transmembrane helix</keyword>
<dbReference type="InterPro" id="IPR050834">
    <property type="entry name" value="Glycosyltransf_2"/>
</dbReference>
<feature type="transmembrane region" description="Helical" evidence="2">
    <location>
        <begin position="713"/>
        <end position="735"/>
    </location>
</feature>
<evidence type="ECO:0000256" key="1">
    <source>
        <dbReference type="SAM" id="MobiDB-lite"/>
    </source>
</evidence>
<feature type="transmembrane region" description="Helical" evidence="2">
    <location>
        <begin position="791"/>
        <end position="813"/>
    </location>
</feature>
<feature type="transmembrane region" description="Helical" evidence="2">
    <location>
        <begin position="629"/>
        <end position="650"/>
    </location>
</feature>
<feature type="transmembrane region" description="Helical" evidence="2">
    <location>
        <begin position="747"/>
        <end position="771"/>
    </location>
</feature>
<feature type="compositionally biased region" description="Low complexity" evidence="1">
    <location>
        <begin position="1055"/>
        <end position="1071"/>
    </location>
</feature>
<dbReference type="EMBL" id="SOAW01000001">
    <property type="protein sequence ID" value="TDT34101.1"/>
    <property type="molecule type" value="Genomic_DNA"/>
</dbReference>
<feature type="transmembrane region" description="Helical" evidence="2">
    <location>
        <begin position="1028"/>
        <end position="1050"/>
    </location>
</feature>
<dbReference type="Pfam" id="PF13641">
    <property type="entry name" value="Glyco_tranf_2_3"/>
    <property type="match status" value="1"/>
</dbReference>
<keyword evidence="4" id="KW-1185">Reference proteome</keyword>
<feature type="transmembrane region" description="Helical" evidence="2">
    <location>
        <begin position="496"/>
        <end position="516"/>
    </location>
</feature>
<reference evidence="3 4" key="1">
    <citation type="submission" date="2019-03" db="EMBL/GenBank/DDBJ databases">
        <title>Genomic Encyclopedia of Archaeal and Bacterial Type Strains, Phase II (KMG-II): from individual species to whole genera.</title>
        <authorList>
            <person name="Goeker M."/>
        </authorList>
    </citation>
    <scope>NUCLEOTIDE SEQUENCE [LARGE SCALE GENOMIC DNA]</scope>
    <source>
        <strain evidence="3 4">DSM 24323</strain>
    </source>
</reference>
<feature type="compositionally biased region" description="Basic and acidic residues" evidence="1">
    <location>
        <begin position="1179"/>
        <end position="1198"/>
    </location>
</feature>
<dbReference type="InterPro" id="IPR029044">
    <property type="entry name" value="Nucleotide-diphossugar_trans"/>
</dbReference>
<keyword evidence="2" id="KW-0472">Membrane</keyword>
<organism evidence="3 4">
    <name type="scientific">Naumannella halotolerans</name>
    <dbReference type="NCBI Taxonomy" id="993414"/>
    <lineage>
        <taxon>Bacteria</taxon>
        <taxon>Bacillati</taxon>
        <taxon>Actinomycetota</taxon>
        <taxon>Actinomycetes</taxon>
        <taxon>Propionibacteriales</taxon>
        <taxon>Propionibacteriaceae</taxon>
        <taxon>Naumannella</taxon>
    </lineage>
</organism>
<feature type="compositionally biased region" description="Basic and acidic residues" evidence="1">
    <location>
        <begin position="1124"/>
        <end position="1149"/>
    </location>
</feature>
<sequence length="1245" mass="130257">MTSNPPPASSSHPTTTADFDWSWLDREDERETVDLSRTTVTAVLVAHNGEEWLPAALHGLQSQTVRPSAVIAVDAGSTDATPELLQAARADGIVDEIRTGSDAGFGLAVAEGLESEPAPSDWIWLLHDDAVPGPEALAELLTAALTEGRTADLLGPMLLRPNQAGRPAEITGFGESLSNSARRDTGLEPGEIDQHQRGSREVLGLSTCGLLVRRRVFDELDGLDSELGLFRDGVAFGWRANLAGHRALAVPTAKITHLQAGHAGLRDSWVIGDHPRATERALSMIVVNSHRSGLAAVGSSIRLVLACVLRSLGYLLGKDPSAAADEWRAARHYLGSREIVTALRERSGEDSASSSDRQRTRSLRPARFAALGLAVDSAGRAIGRRWRALAGEGASSSLDELTGDAYSDHGDNARPAWQNPTAITFALLIGLSLVAGRLLIGPGLLTGPYLLPSQPDLSAAFDAYLEPIPGAPFQAASPWIGLTALASLVTVGQPELLITVLVFGSVGLAFLSAWLLAKRLFSSRLVRWLAPLAYGLLLPMLGVLNQASVATVVVAVLLPALGAAGHDLISADERLRERPDSRRIDAFRPAFAGGLVLLVLTTVVPSLFLLGVLGAAILCWLAPQTWRRVLVALGIPLILLFPWIPSLLVFPGRFFTGPDAAQALSAEGGFDPSVLLGQLAGGSPWWLGAVFFGLLWLAALIGSLLRFSTAVAVGWLLSVVGIAMAVLLAGAVVAVGPTGDQARPEALVWLFVGFAGALVAGAAGLAGAFGGLARSDGGRRAAGGAYPIGGVAAKITLTVVAVGLLAGSGWWLVGSMTGPVDRRAGSALPAFITNAMQSDAGVRTLSLDLRGEQVRWALLEDAGYRLGSADRGYVFGADPQFEALTASVTARLLAGSDDALLSDLNQLGVAYLWVQGGSEEQLAQIGNVPGLGTGSSDEVARIWTVPSSAARAEVISGEVSVPVGRAGAEILPGDQDRVLVLAEPADPRWQAFLDGAELAPVQGDNGRPTFAVGAAGGQLSYRLTDNGYGFVAVAQLIGLLLVVVMALPALRRRTPAPVGQLSAAAAQAPVRVRPDGEPLRKSRTLGDFSELGRLGEPAADADPTPPVETTPAAEKPLPKAPPSSHHEPPASHHEPPASHHEQTPRHEEPSAAQEAPRVAHEEPSAAQEAPPAATGRRGLAVDDSRADDSRADESRADDEPPVVGRRAARALPDDPDEAPDDDDDEEISPPPRRAARAIIDDEEES</sequence>
<keyword evidence="3" id="KW-0808">Transferase</keyword>
<keyword evidence="2" id="KW-0812">Transmembrane</keyword>
<evidence type="ECO:0000256" key="2">
    <source>
        <dbReference type="SAM" id="Phobius"/>
    </source>
</evidence>
<protein>
    <submittedName>
        <fullName evidence="3">GT2 family glycosyltransferase</fullName>
    </submittedName>
</protein>
<proteinExistence type="predicted"/>
<comment type="caution">
    <text evidence="3">The sequence shown here is derived from an EMBL/GenBank/DDBJ whole genome shotgun (WGS) entry which is preliminary data.</text>
</comment>
<dbReference type="SUPFAM" id="SSF53448">
    <property type="entry name" value="Nucleotide-diphospho-sugar transferases"/>
    <property type="match status" value="1"/>
</dbReference>
<dbReference type="AlphaFoldDB" id="A0A4R7J9B0"/>
<feature type="compositionally biased region" description="Low complexity" evidence="1">
    <location>
        <begin position="1164"/>
        <end position="1173"/>
    </location>
</feature>
<feature type="region of interest" description="Disordered" evidence="1">
    <location>
        <begin position="1055"/>
        <end position="1245"/>
    </location>
</feature>
<feature type="compositionally biased region" description="Acidic residues" evidence="1">
    <location>
        <begin position="1213"/>
        <end position="1227"/>
    </location>
</feature>
<feature type="transmembrane region" description="Helical" evidence="2">
    <location>
        <begin position="685"/>
        <end position="707"/>
    </location>
</feature>
<name>A0A4R7J9B0_9ACTN</name>
<evidence type="ECO:0000313" key="4">
    <source>
        <dbReference type="Proteomes" id="UP000295371"/>
    </source>
</evidence>
<dbReference type="PANTHER" id="PTHR43685:SF3">
    <property type="entry name" value="SLR2126 PROTEIN"/>
    <property type="match status" value="1"/>
</dbReference>